<dbReference type="Proteomes" id="UP001589619">
    <property type="component" value="Unassembled WGS sequence"/>
</dbReference>
<dbReference type="SUPFAM" id="SSF51126">
    <property type="entry name" value="Pectin lyase-like"/>
    <property type="match status" value="1"/>
</dbReference>
<dbReference type="GO" id="GO:0016787">
    <property type="term" value="F:hydrolase activity"/>
    <property type="evidence" value="ECO:0007669"/>
    <property type="project" value="UniProtKB-KW"/>
</dbReference>
<protein>
    <submittedName>
        <fullName evidence="3">Glycosyl hydrolase family 28-related protein</fullName>
    </submittedName>
</protein>
<dbReference type="InterPro" id="IPR012334">
    <property type="entry name" value="Pectin_lyas_fold"/>
</dbReference>
<evidence type="ECO:0000259" key="2">
    <source>
        <dbReference type="Pfam" id="PF12708"/>
    </source>
</evidence>
<keyword evidence="1" id="KW-0472">Membrane</keyword>
<reference evidence="3 4" key="1">
    <citation type="submission" date="2024-09" db="EMBL/GenBank/DDBJ databases">
        <authorList>
            <person name="Sun Q."/>
            <person name="Mori K."/>
        </authorList>
    </citation>
    <scope>NUCLEOTIDE SEQUENCE [LARGE SCALE GENOMIC DNA]</scope>
    <source>
        <strain evidence="3 4">JCM 12520</strain>
    </source>
</reference>
<feature type="transmembrane region" description="Helical" evidence="1">
    <location>
        <begin position="29"/>
        <end position="50"/>
    </location>
</feature>
<dbReference type="Pfam" id="PF12708">
    <property type="entry name" value="Pect-lyase_RHGA_epim"/>
    <property type="match status" value="1"/>
</dbReference>
<name>A0ABV5VT27_9BACL</name>
<dbReference type="PROSITE" id="PS51318">
    <property type="entry name" value="TAT"/>
    <property type="match status" value="1"/>
</dbReference>
<keyword evidence="1" id="KW-0812">Transmembrane</keyword>
<keyword evidence="4" id="KW-1185">Reference proteome</keyword>
<keyword evidence="1" id="KW-1133">Transmembrane helix</keyword>
<sequence length="435" mass="46000">MTDVSGTRTASGEHTADERMTAILTRRKLLASFGITGAALAAAALLPGGIPEAAGQAGSVGMSVYGNGTPYCHDCVRDITLAELRATPDTSEGYVYYVTDAGQDGHYGYDPNDTASSDDTGSVVVSSTGQRFKRIVSDGTVNVKWFGAKGDATTNDTAALTLAIAYASSISSSTNIPTIFFPPAAGYAVDSTVTVPANMHITMEAPLVYTGTANVACLEIGGTSSINSLLTLKLQVQRAVQADWLSEDSVGIRVINCYSSDIHIVEARGFTIGVQCLGASAGFVYNEVHLGALTNNKIAIDLTNRNAGRGIGWCNENVFLNGRIWCTSTTNLGMGRIGVRITSQDGTYTNNNNNVFYKPSFELNANRANPQEALPVLIEHGAFNFFADIRNEGNSPVTIRTLNQSNANELQAGYGNAKADDLSQYPSTVVKTRLG</sequence>
<evidence type="ECO:0000256" key="1">
    <source>
        <dbReference type="SAM" id="Phobius"/>
    </source>
</evidence>
<gene>
    <name evidence="3" type="ORF">ACFFNY_06795</name>
</gene>
<dbReference type="InterPro" id="IPR024535">
    <property type="entry name" value="RHGA/B-epi-like_pectate_lyase"/>
</dbReference>
<dbReference type="Gene3D" id="2.160.20.10">
    <property type="entry name" value="Single-stranded right-handed beta-helix, Pectin lyase-like"/>
    <property type="match status" value="1"/>
</dbReference>
<dbReference type="InterPro" id="IPR006311">
    <property type="entry name" value="TAT_signal"/>
</dbReference>
<dbReference type="InterPro" id="IPR011050">
    <property type="entry name" value="Pectin_lyase_fold/virulence"/>
</dbReference>
<proteinExistence type="predicted"/>
<evidence type="ECO:0000313" key="3">
    <source>
        <dbReference type="EMBL" id="MFB9751268.1"/>
    </source>
</evidence>
<dbReference type="EMBL" id="JBHMAG010000005">
    <property type="protein sequence ID" value="MFB9751268.1"/>
    <property type="molecule type" value="Genomic_DNA"/>
</dbReference>
<feature type="domain" description="Rhamnogalacturonase A/B/Epimerase-like pectate lyase" evidence="2">
    <location>
        <begin position="141"/>
        <end position="200"/>
    </location>
</feature>
<keyword evidence="3" id="KW-0378">Hydrolase</keyword>
<dbReference type="RefSeq" id="WP_344917233.1">
    <property type="nucleotide sequence ID" value="NZ_BAAAYO010000021.1"/>
</dbReference>
<accession>A0ABV5VT27</accession>
<organism evidence="3 4">
    <name type="scientific">Paenibacillus hodogayensis</name>
    <dbReference type="NCBI Taxonomy" id="279208"/>
    <lineage>
        <taxon>Bacteria</taxon>
        <taxon>Bacillati</taxon>
        <taxon>Bacillota</taxon>
        <taxon>Bacilli</taxon>
        <taxon>Bacillales</taxon>
        <taxon>Paenibacillaceae</taxon>
        <taxon>Paenibacillus</taxon>
    </lineage>
</organism>
<comment type="caution">
    <text evidence="3">The sequence shown here is derived from an EMBL/GenBank/DDBJ whole genome shotgun (WGS) entry which is preliminary data.</text>
</comment>
<evidence type="ECO:0000313" key="4">
    <source>
        <dbReference type="Proteomes" id="UP001589619"/>
    </source>
</evidence>